<sequence>MINIVHKFMFEYSISILNQDIYLRRCLSRD</sequence>
<accession>A0A0A8Y8F3</accession>
<proteinExistence type="predicted"/>
<reference evidence="1" key="2">
    <citation type="journal article" date="2015" name="Data Brief">
        <title>Shoot transcriptome of the giant reed, Arundo donax.</title>
        <authorList>
            <person name="Barrero R.A."/>
            <person name="Guerrero F.D."/>
            <person name="Moolhuijzen P."/>
            <person name="Goolsby J.A."/>
            <person name="Tidwell J."/>
            <person name="Bellgard S.E."/>
            <person name="Bellgard M.I."/>
        </authorList>
    </citation>
    <scope>NUCLEOTIDE SEQUENCE</scope>
    <source>
        <tissue evidence="1">Shoot tissue taken approximately 20 cm above the soil surface</tissue>
    </source>
</reference>
<dbReference type="EMBL" id="GBRH01275419">
    <property type="protein sequence ID" value="JAD22476.1"/>
    <property type="molecule type" value="Transcribed_RNA"/>
</dbReference>
<dbReference type="AlphaFoldDB" id="A0A0A8Y8F3"/>
<protein>
    <submittedName>
        <fullName evidence="1">Uncharacterized protein</fullName>
    </submittedName>
</protein>
<reference evidence="1" key="1">
    <citation type="submission" date="2014-09" db="EMBL/GenBank/DDBJ databases">
        <authorList>
            <person name="Magalhaes I.L.F."/>
            <person name="Oliveira U."/>
            <person name="Santos F.R."/>
            <person name="Vidigal T.H.D.A."/>
            <person name="Brescovit A.D."/>
            <person name="Santos A.J."/>
        </authorList>
    </citation>
    <scope>NUCLEOTIDE SEQUENCE</scope>
    <source>
        <tissue evidence="1">Shoot tissue taken approximately 20 cm above the soil surface</tissue>
    </source>
</reference>
<name>A0A0A8Y8F3_ARUDO</name>
<evidence type="ECO:0000313" key="1">
    <source>
        <dbReference type="EMBL" id="JAD22476.1"/>
    </source>
</evidence>
<organism evidence="1">
    <name type="scientific">Arundo donax</name>
    <name type="common">Giant reed</name>
    <name type="synonym">Donax arundinaceus</name>
    <dbReference type="NCBI Taxonomy" id="35708"/>
    <lineage>
        <taxon>Eukaryota</taxon>
        <taxon>Viridiplantae</taxon>
        <taxon>Streptophyta</taxon>
        <taxon>Embryophyta</taxon>
        <taxon>Tracheophyta</taxon>
        <taxon>Spermatophyta</taxon>
        <taxon>Magnoliopsida</taxon>
        <taxon>Liliopsida</taxon>
        <taxon>Poales</taxon>
        <taxon>Poaceae</taxon>
        <taxon>PACMAD clade</taxon>
        <taxon>Arundinoideae</taxon>
        <taxon>Arundineae</taxon>
        <taxon>Arundo</taxon>
    </lineage>
</organism>